<dbReference type="AlphaFoldDB" id="A0A8H9HHV3"/>
<evidence type="ECO:0000256" key="2">
    <source>
        <dbReference type="ARBA" id="ARBA00023125"/>
    </source>
</evidence>
<feature type="DNA-binding region" description="H-T-H motif" evidence="4">
    <location>
        <begin position="59"/>
        <end position="78"/>
    </location>
</feature>
<dbReference type="InterPro" id="IPR009057">
    <property type="entry name" value="Homeodomain-like_sf"/>
</dbReference>
<dbReference type="EMBL" id="BMSC01000004">
    <property type="protein sequence ID" value="GGU66451.1"/>
    <property type="molecule type" value="Genomic_DNA"/>
</dbReference>
<evidence type="ECO:0000313" key="9">
    <source>
        <dbReference type="Proteomes" id="UP000660975"/>
    </source>
</evidence>
<reference evidence="7" key="3">
    <citation type="submission" date="2020-09" db="EMBL/GenBank/DDBJ databases">
        <authorList>
            <person name="Sun Q."/>
            <person name="Ohkuma M."/>
        </authorList>
    </citation>
    <scope>NUCLEOTIDE SEQUENCE</scope>
    <source>
        <strain evidence="7">JCM 4136</strain>
    </source>
</reference>
<dbReference type="SUPFAM" id="SSF46689">
    <property type="entry name" value="Homeodomain-like"/>
    <property type="match status" value="1"/>
</dbReference>
<accession>A0A8H9HHV3</accession>
<dbReference type="InterPro" id="IPR036271">
    <property type="entry name" value="Tet_transcr_reg_TetR-rel_C_sf"/>
</dbReference>
<comment type="caution">
    <text evidence="7">The sequence shown here is derived from an EMBL/GenBank/DDBJ whole genome shotgun (WGS) entry which is preliminary data.</text>
</comment>
<evidence type="ECO:0000313" key="7">
    <source>
        <dbReference type="EMBL" id="GGU66451.1"/>
    </source>
</evidence>
<dbReference type="Gene3D" id="1.10.357.10">
    <property type="entry name" value="Tetracycline Repressor, domain 2"/>
    <property type="match status" value="1"/>
</dbReference>
<dbReference type="PANTHER" id="PTHR30055">
    <property type="entry name" value="HTH-TYPE TRANSCRIPTIONAL REGULATOR RUTR"/>
    <property type="match status" value="1"/>
</dbReference>
<name>A0A8H9HHV3_9ACTN</name>
<evidence type="ECO:0000313" key="8">
    <source>
        <dbReference type="Proteomes" id="UP000480804"/>
    </source>
</evidence>
<dbReference type="InterPro" id="IPR001647">
    <property type="entry name" value="HTH_TetR"/>
</dbReference>
<dbReference type="PROSITE" id="PS50977">
    <property type="entry name" value="HTH_TETR_2"/>
    <property type="match status" value="1"/>
</dbReference>
<dbReference type="PANTHER" id="PTHR30055:SF160">
    <property type="entry name" value="TRANSCRIPTIONAL REGULATORY PROTEIN (PROBABLY ASNC-FAMILY)-RELATED"/>
    <property type="match status" value="1"/>
</dbReference>
<organism evidence="7 9">
    <name type="scientific">Streptomyces gougerotii</name>
    <dbReference type="NCBI Taxonomy" id="53448"/>
    <lineage>
        <taxon>Bacteria</taxon>
        <taxon>Bacillati</taxon>
        <taxon>Actinomycetota</taxon>
        <taxon>Actinomycetes</taxon>
        <taxon>Kitasatosporales</taxon>
        <taxon>Streptomycetaceae</taxon>
        <taxon>Streptomyces</taxon>
        <taxon>Streptomyces diastaticus group</taxon>
    </lineage>
</organism>
<evidence type="ECO:0000256" key="1">
    <source>
        <dbReference type="ARBA" id="ARBA00023015"/>
    </source>
</evidence>
<evidence type="ECO:0000256" key="3">
    <source>
        <dbReference type="ARBA" id="ARBA00023163"/>
    </source>
</evidence>
<keyword evidence="3" id="KW-0804">Transcription</keyword>
<feature type="domain" description="HTH tetR-type" evidence="5">
    <location>
        <begin position="36"/>
        <end position="96"/>
    </location>
</feature>
<dbReference type="SUPFAM" id="SSF48498">
    <property type="entry name" value="Tetracyclin repressor-like, C-terminal domain"/>
    <property type="match status" value="1"/>
</dbReference>
<keyword evidence="1" id="KW-0805">Transcription regulation</keyword>
<dbReference type="Proteomes" id="UP000480804">
    <property type="component" value="Unassembled WGS sequence"/>
</dbReference>
<reference evidence="7" key="1">
    <citation type="journal article" date="2014" name="Int. J. Syst. Evol. Microbiol.">
        <title>Complete genome sequence of Corynebacterium casei LMG S-19264T (=DSM 44701T), isolated from a smear-ripened cheese.</title>
        <authorList>
            <consortium name="US DOE Joint Genome Institute (JGI-PGF)"/>
            <person name="Walter F."/>
            <person name="Albersmeier A."/>
            <person name="Kalinowski J."/>
            <person name="Ruckert C."/>
        </authorList>
    </citation>
    <scope>NUCLEOTIDE SEQUENCE</scope>
    <source>
        <strain evidence="7">JCM 4136</strain>
    </source>
</reference>
<protein>
    <submittedName>
        <fullName evidence="7">TetR family transcriptional regulator</fullName>
    </submittedName>
</protein>
<dbReference type="GO" id="GO:0045892">
    <property type="term" value="P:negative regulation of DNA-templated transcription"/>
    <property type="evidence" value="ECO:0007669"/>
    <property type="project" value="UniProtKB-ARBA"/>
</dbReference>
<dbReference type="Proteomes" id="UP000660975">
    <property type="component" value="Unassembled WGS sequence"/>
</dbReference>
<evidence type="ECO:0000256" key="4">
    <source>
        <dbReference type="PROSITE-ProRule" id="PRU00335"/>
    </source>
</evidence>
<dbReference type="GO" id="GO:0000976">
    <property type="term" value="F:transcription cis-regulatory region binding"/>
    <property type="evidence" value="ECO:0007669"/>
    <property type="project" value="TreeGrafter"/>
</dbReference>
<proteinExistence type="predicted"/>
<reference evidence="6 8" key="2">
    <citation type="submission" date="2020-02" db="EMBL/GenBank/DDBJ databases">
        <title>Whole genome shotgun sequence of Streptomyces gougerotii NBRC 13043.</title>
        <authorList>
            <person name="Ichikawa N."/>
            <person name="Komaki H."/>
            <person name="Tamura T."/>
        </authorList>
    </citation>
    <scope>NUCLEOTIDE SEQUENCE [LARGE SCALE GENOMIC DNA]</scope>
    <source>
        <strain evidence="6 8">NBRC 13043</strain>
    </source>
</reference>
<gene>
    <name evidence="7" type="ORF">GCM10010227_20220</name>
    <name evidence="6" type="ORF">Sgou_16920</name>
</gene>
<dbReference type="PRINTS" id="PR00455">
    <property type="entry name" value="HTHTETR"/>
</dbReference>
<evidence type="ECO:0000313" key="6">
    <source>
        <dbReference type="EMBL" id="GFH77022.1"/>
    </source>
</evidence>
<dbReference type="InterPro" id="IPR050109">
    <property type="entry name" value="HTH-type_TetR-like_transc_reg"/>
</dbReference>
<dbReference type="EMBL" id="BLLO01000014">
    <property type="protein sequence ID" value="GFH77022.1"/>
    <property type="molecule type" value="Genomic_DNA"/>
</dbReference>
<dbReference type="GO" id="GO:0003700">
    <property type="term" value="F:DNA-binding transcription factor activity"/>
    <property type="evidence" value="ECO:0007669"/>
    <property type="project" value="TreeGrafter"/>
</dbReference>
<keyword evidence="2 4" id="KW-0238">DNA-binding</keyword>
<sequence length="229" mass="24568">MADAAHTAHATIMGGGVTAIEQTEAARPRGTRLPRRARRNQLLGAAQEVFVAQGYHAAAMDDIAERAGVSKPVLYQHFPGKLDLYLALLDQHCEALLQAVQTALSSTTDNKLRVAATMDAYFAYVEDEGGAFRLVFESDLTNEASVRERVDKVTLQCAEAISAVIAEDTGLPKEESMLLAVGLGGFSQVVARYWLSSASPVPRDKAVQLLSSLAWRGIAGFPKHSEQGG</sequence>
<dbReference type="Pfam" id="PF00440">
    <property type="entry name" value="TetR_N"/>
    <property type="match status" value="1"/>
</dbReference>
<keyword evidence="8" id="KW-1185">Reference proteome</keyword>
<evidence type="ECO:0000259" key="5">
    <source>
        <dbReference type="PROSITE" id="PS50977"/>
    </source>
</evidence>
<dbReference type="FunFam" id="1.10.10.60:FF:000141">
    <property type="entry name" value="TetR family transcriptional regulator"/>
    <property type="match status" value="1"/>
</dbReference>